<sequence>MSEASFVLNFNVADFSSASQDFPKSNIVDLGGSKWYLGIEIMQSANRDNQRSLNIFLTCERGTCNENYTATLALMLRGSLVELLFTRTYYFEPLDLEMACFQIDFNCISDMDNGFISEYGDCDIVAEISVKLEEELADVEEDFR</sequence>
<protein>
    <recommendedName>
        <fullName evidence="3">MATH domain-containing protein</fullName>
    </recommendedName>
</protein>
<reference evidence="1" key="1">
    <citation type="submission" date="2022-01" db="EMBL/GenBank/DDBJ databases">
        <title>Genome Sequence Resource for Two Populations of Ditylenchus destructor, the Migratory Endoparasitic Phytonematode.</title>
        <authorList>
            <person name="Zhang H."/>
            <person name="Lin R."/>
            <person name="Xie B."/>
        </authorList>
    </citation>
    <scope>NUCLEOTIDE SEQUENCE</scope>
    <source>
        <strain evidence="1">BazhouSP</strain>
    </source>
</reference>
<organism evidence="1 2">
    <name type="scientific">Ditylenchus destructor</name>
    <dbReference type="NCBI Taxonomy" id="166010"/>
    <lineage>
        <taxon>Eukaryota</taxon>
        <taxon>Metazoa</taxon>
        <taxon>Ecdysozoa</taxon>
        <taxon>Nematoda</taxon>
        <taxon>Chromadorea</taxon>
        <taxon>Rhabditida</taxon>
        <taxon>Tylenchina</taxon>
        <taxon>Tylenchomorpha</taxon>
        <taxon>Sphaerularioidea</taxon>
        <taxon>Anguinidae</taxon>
        <taxon>Anguininae</taxon>
        <taxon>Ditylenchus</taxon>
    </lineage>
</organism>
<evidence type="ECO:0008006" key="3">
    <source>
        <dbReference type="Google" id="ProtNLM"/>
    </source>
</evidence>
<accession>A0AAD4MV48</accession>
<keyword evidence="2" id="KW-1185">Reference proteome</keyword>
<proteinExistence type="predicted"/>
<name>A0AAD4MV48_9BILA</name>
<evidence type="ECO:0000313" key="2">
    <source>
        <dbReference type="Proteomes" id="UP001201812"/>
    </source>
</evidence>
<dbReference type="Proteomes" id="UP001201812">
    <property type="component" value="Unassembled WGS sequence"/>
</dbReference>
<comment type="caution">
    <text evidence="1">The sequence shown here is derived from an EMBL/GenBank/DDBJ whole genome shotgun (WGS) entry which is preliminary data.</text>
</comment>
<dbReference type="AlphaFoldDB" id="A0AAD4MV48"/>
<gene>
    <name evidence="1" type="ORF">DdX_13952</name>
</gene>
<evidence type="ECO:0000313" key="1">
    <source>
        <dbReference type="EMBL" id="KAI1704870.1"/>
    </source>
</evidence>
<dbReference type="EMBL" id="JAKKPZ010000062">
    <property type="protein sequence ID" value="KAI1704870.1"/>
    <property type="molecule type" value="Genomic_DNA"/>
</dbReference>